<feature type="transmembrane region" description="Helical" evidence="1">
    <location>
        <begin position="77"/>
        <end position="98"/>
    </location>
</feature>
<protein>
    <submittedName>
        <fullName evidence="2">DUF805 domain-containing protein</fullName>
    </submittedName>
</protein>
<proteinExistence type="predicted"/>
<name>A0A4D7QC04_9HYPH</name>
<dbReference type="PANTHER" id="PTHR34980:SF3">
    <property type="entry name" value="BLR8105 PROTEIN"/>
    <property type="match status" value="1"/>
</dbReference>
<organism evidence="2 3">
    <name type="scientific">Phreatobacter aquaticus</name>
    <dbReference type="NCBI Taxonomy" id="2570229"/>
    <lineage>
        <taxon>Bacteria</taxon>
        <taxon>Pseudomonadati</taxon>
        <taxon>Pseudomonadota</taxon>
        <taxon>Alphaproteobacteria</taxon>
        <taxon>Hyphomicrobiales</taxon>
        <taxon>Phreatobacteraceae</taxon>
        <taxon>Phreatobacter</taxon>
    </lineage>
</organism>
<evidence type="ECO:0000256" key="1">
    <source>
        <dbReference type="SAM" id="Phobius"/>
    </source>
</evidence>
<keyword evidence="1" id="KW-0812">Transmembrane</keyword>
<reference evidence="2 3" key="1">
    <citation type="submission" date="2019-04" db="EMBL/GenBank/DDBJ databases">
        <title>Phreatobacter aquaticus sp. nov.</title>
        <authorList>
            <person name="Choi A."/>
            <person name="Baek K."/>
        </authorList>
    </citation>
    <scope>NUCLEOTIDE SEQUENCE [LARGE SCALE GENOMIC DNA]</scope>
    <source>
        <strain evidence="2 3">NMCR1094</strain>
    </source>
</reference>
<dbReference type="EMBL" id="CP039865">
    <property type="protein sequence ID" value="QCK85540.1"/>
    <property type="molecule type" value="Genomic_DNA"/>
</dbReference>
<sequence>MNFQNIDFKKLLLTVDGRIARQDFWIGFAVLFVAGLLNGLIIGSISWILASVVSIAMLFPAYCLSIKRSNDRGHPQMYVQGFFAYNFAVQILTLVGIIGFLGSFIAMLLGLIALGLAIWMLVDLGFLEGTKGPNQYGADPVSTF</sequence>
<gene>
    <name evidence="2" type="ORF">E8L99_07045</name>
</gene>
<dbReference type="Proteomes" id="UP000298588">
    <property type="component" value="Chromosome"/>
</dbReference>
<dbReference type="KEGG" id="paqt:E8L99_07045"/>
<evidence type="ECO:0000313" key="3">
    <source>
        <dbReference type="Proteomes" id="UP000298588"/>
    </source>
</evidence>
<dbReference type="AlphaFoldDB" id="A0A4D7QC04"/>
<dbReference type="OrthoDB" id="9812349at2"/>
<dbReference type="InterPro" id="IPR008523">
    <property type="entry name" value="DUF805"/>
</dbReference>
<dbReference type="PANTHER" id="PTHR34980">
    <property type="entry name" value="INNER MEMBRANE PROTEIN-RELATED-RELATED"/>
    <property type="match status" value="1"/>
</dbReference>
<feature type="transmembrane region" description="Helical" evidence="1">
    <location>
        <begin position="104"/>
        <end position="122"/>
    </location>
</feature>
<dbReference type="RefSeq" id="WP_137098874.1">
    <property type="nucleotide sequence ID" value="NZ_CP039865.1"/>
</dbReference>
<keyword evidence="1" id="KW-0472">Membrane</keyword>
<evidence type="ECO:0000313" key="2">
    <source>
        <dbReference type="EMBL" id="QCK85540.1"/>
    </source>
</evidence>
<dbReference type="Pfam" id="PF05656">
    <property type="entry name" value="DUF805"/>
    <property type="match status" value="1"/>
</dbReference>
<feature type="transmembrane region" description="Helical" evidence="1">
    <location>
        <begin position="24"/>
        <end position="41"/>
    </location>
</feature>
<accession>A0A4D7QC04</accession>
<dbReference type="GO" id="GO:0005886">
    <property type="term" value="C:plasma membrane"/>
    <property type="evidence" value="ECO:0007669"/>
    <property type="project" value="TreeGrafter"/>
</dbReference>
<feature type="transmembrane region" description="Helical" evidence="1">
    <location>
        <begin position="47"/>
        <end position="65"/>
    </location>
</feature>
<keyword evidence="1" id="KW-1133">Transmembrane helix</keyword>
<keyword evidence="3" id="KW-1185">Reference proteome</keyword>